<gene>
    <name evidence="1" type="ORF">HLASA_2005</name>
</gene>
<accession>A0A0N9ND04</accession>
<name>A0A0N9ND04_9EURY</name>
<dbReference type="RefSeq" id="WP_054519890.1">
    <property type="nucleotide sequence ID" value="NZ_CP011564.1"/>
</dbReference>
<protein>
    <submittedName>
        <fullName evidence="1">Uncharacterized protein</fullName>
    </submittedName>
</protein>
<organism evidence="1 2">
    <name type="scientific">Halanaeroarchaeum sulfurireducens</name>
    <dbReference type="NCBI Taxonomy" id="1604004"/>
    <lineage>
        <taxon>Archaea</taxon>
        <taxon>Methanobacteriati</taxon>
        <taxon>Methanobacteriota</taxon>
        <taxon>Stenosarchaea group</taxon>
        <taxon>Halobacteria</taxon>
        <taxon>Halobacteriales</taxon>
        <taxon>Halobacteriaceae</taxon>
        <taxon>Halanaeroarchaeum</taxon>
    </lineage>
</organism>
<dbReference type="AlphaFoldDB" id="A0A0N9ND04"/>
<dbReference type="EMBL" id="CP011564">
    <property type="protein sequence ID" value="ALG82880.1"/>
    <property type="molecule type" value="Genomic_DNA"/>
</dbReference>
<sequence length="72" mass="8268">MSNGRALLTDREREIVAGEADVDDPYRYQTISRVRQRFSRLEGDLEAMEKHGELANEVREIVCIESGQEAEE</sequence>
<reference evidence="1 2" key="2">
    <citation type="journal article" date="2016" name="Stand. Genomic Sci.">
        <title>Complete genome sequence of 'Halanaeroarchaeum sulfurireducens' M27-SA2, a sulfur-reducing and acetate-oxidizing haloarchaeon from the deep-sea hypersaline anoxic lake Medee.</title>
        <authorList>
            <person name="Messina E."/>
            <person name="Sorokin D.Y."/>
            <person name="Kublanov I.V."/>
            <person name="Toshchakov S."/>
            <person name="Lopatina A."/>
            <person name="Arcadi E."/>
            <person name="Smedile F."/>
            <person name="La Spada G."/>
            <person name="La Cono V."/>
            <person name="Yakimov M.M."/>
        </authorList>
    </citation>
    <scope>NUCLEOTIDE SEQUENCE [LARGE SCALE GENOMIC DNA]</scope>
    <source>
        <strain evidence="1 2">M27-SA2</strain>
    </source>
</reference>
<dbReference type="GeneID" id="26011340"/>
<reference evidence="2" key="1">
    <citation type="submission" date="2015-05" db="EMBL/GenBank/DDBJ databases">
        <title>Complete genome sequence of Halanaeroarchaeum sulfurireducens type strain M27-SA2, a sulfate-reducer haloarchaeon from marine anoxic lake Medee.</title>
        <authorList>
            <person name="Messina E."/>
            <person name="Kublanov I.V."/>
            <person name="Toshchakov S."/>
            <person name="Arcadi E."/>
            <person name="La Spada G."/>
            <person name="La Cono V."/>
            <person name="Yakimov M.M."/>
        </authorList>
    </citation>
    <scope>NUCLEOTIDE SEQUENCE [LARGE SCALE GENOMIC DNA]</scope>
    <source>
        <strain evidence="2">M27-SA2</strain>
    </source>
</reference>
<dbReference type="STRING" id="1604004.HLASA_2005"/>
<dbReference type="KEGG" id="hsf:HLASA_2005"/>
<dbReference type="Proteomes" id="UP000060390">
    <property type="component" value="Chromosome"/>
</dbReference>
<proteinExistence type="predicted"/>
<evidence type="ECO:0000313" key="1">
    <source>
        <dbReference type="EMBL" id="ALG82880.1"/>
    </source>
</evidence>
<evidence type="ECO:0000313" key="2">
    <source>
        <dbReference type="Proteomes" id="UP000060390"/>
    </source>
</evidence>